<comment type="caution">
    <text evidence="2">The sequence shown here is derived from an EMBL/GenBank/DDBJ whole genome shotgun (WGS) entry which is preliminary data.</text>
</comment>
<dbReference type="Proteomes" id="UP000298327">
    <property type="component" value="Unassembled WGS sequence"/>
</dbReference>
<evidence type="ECO:0000313" key="2">
    <source>
        <dbReference type="EMBL" id="TFY52047.1"/>
    </source>
</evidence>
<gene>
    <name evidence="2" type="ORF">EVG20_g10728</name>
</gene>
<evidence type="ECO:0000313" key="3">
    <source>
        <dbReference type="Proteomes" id="UP000298327"/>
    </source>
</evidence>
<feature type="region of interest" description="Disordered" evidence="1">
    <location>
        <begin position="1"/>
        <end position="39"/>
    </location>
</feature>
<protein>
    <submittedName>
        <fullName evidence="2">Uncharacterized protein</fullName>
    </submittedName>
</protein>
<keyword evidence="3" id="KW-1185">Reference proteome</keyword>
<accession>A0A4Y9XRN0</accession>
<dbReference type="AlphaFoldDB" id="A0A4Y9XRN0"/>
<evidence type="ECO:0000256" key="1">
    <source>
        <dbReference type="SAM" id="MobiDB-lite"/>
    </source>
</evidence>
<sequence>MNQNSTEPDGCPDSLEADEHDFDEADEGLEGLESSEPDGKTLETTLQEAQSLTWLSDGVETQLNECGFAATSLELSSLEMIEKLPDDNPAILEEIRSLLAMALSTITATSASGAQQVQRLILEAGEHQETASVLDSTADGFDGAEVMTTDLSSLVAICRKHEMKEAKDAVANKLYTSAINDDSGKPANSTEDKQLTDRQLLTRRIYDIVRTDSERGSNHQNCWIKPAVGGTSQDAALASTEAGNTANAQLAACGTATAKVKLRRAAFMKEKINLSDDLTYAKVDMISVLKNSCWGIVCVDWRLMLAQVLTMYEKGGGKAGKHGWVSYSTSIGAVSYIVAQVWQHAGNRRRQFMTYHGKTKELCLLRYAHFPAFSFLYLLPHHSITSPPMNNNTFVEMSGPMFDKVYSKMLAEKGAIMRAVHALLHPPKTRKTKSND</sequence>
<feature type="compositionally biased region" description="Acidic residues" evidence="1">
    <location>
        <begin position="15"/>
        <end position="36"/>
    </location>
</feature>
<organism evidence="2 3">
    <name type="scientific">Dentipellis fragilis</name>
    <dbReference type="NCBI Taxonomy" id="205917"/>
    <lineage>
        <taxon>Eukaryota</taxon>
        <taxon>Fungi</taxon>
        <taxon>Dikarya</taxon>
        <taxon>Basidiomycota</taxon>
        <taxon>Agaricomycotina</taxon>
        <taxon>Agaricomycetes</taxon>
        <taxon>Russulales</taxon>
        <taxon>Hericiaceae</taxon>
        <taxon>Dentipellis</taxon>
    </lineage>
</organism>
<dbReference type="STRING" id="205917.A0A4Y9XRN0"/>
<proteinExistence type="predicted"/>
<dbReference type="OrthoDB" id="3132519at2759"/>
<name>A0A4Y9XRN0_9AGAM</name>
<reference evidence="2 3" key="1">
    <citation type="submission" date="2019-02" db="EMBL/GenBank/DDBJ databases">
        <title>Genome sequencing of the rare red list fungi Dentipellis fragilis.</title>
        <authorList>
            <person name="Buettner E."/>
            <person name="Kellner H."/>
        </authorList>
    </citation>
    <scope>NUCLEOTIDE SEQUENCE [LARGE SCALE GENOMIC DNA]</scope>
    <source>
        <strain evidence="2 3">DSM 105465</strain>
    </source>
</reference>
<dbReference type="EMBL" id="SEOQ01001382">
    <property type="protein sequence ID" value="TFY52047.1"/>
    <property type="molecule type" value="Genomic_DNA"/>
</dbReference>